<dbReference type="GO" id="GO:0003724">
    <property type="term" value="F:RNA helicase activity"/>
    <property type="evidence" value="ECO:0007669"/>
    <property type="project" value="InterPro"/>
</dbReference>
<dbReference type="PROSITE" id="PS51194">
    <property type="entry name" value="HELICASE_CTER"/>
    <property type="match status" value="1"/>
</dbReference>
<dbReference type="CDD" id="cd18787">
    <property type="entry name" value="SF2_C_DEAD"/>
    <property type="match status" value="1"/>
</dbReference>
<dbReference type="SMART" id="SM00487">
    <property type="entry name" value="DEXDc"/>
    <property type="match status" value="1"/>
</dbReference>
<evidence type="ECO:0000256" key="3">
    <source>
        <dbReference type="ARBA" id="ARBA00022806"/>
    </source>
</evidence>
<evidence type="ECO:0000313" key="12">
    <source>
        <dbReference type="Proteomes" id="UP000294830"/>
    </source>
</evidence>
<dbReference type="EMBL" id="SLWB01000007">
    <property type="protein sequence ID" value="TCN67636.1"/>
    <property type="molecule type" value="Genomic_DNA"/>
</dbReference>
<dbReference type="CDD" id="cd00268">
    <property type="entry name" value="DEADc"/>
    <property type="match status" value="1"/>
</dbReference>
<dbReference type="PANTHER" id="PTHR47959">
    <property type="entry name" value="ATP-DEPENDENT RNA HELICASE RHLE-RELATED"/>
    <property type="match status" value="1"/>
</dbReference>
<organism evidence="11 12">
    <name type="scientific">Acetobacteroides hydrogenigenes</name>
    <dbReference type="NCBI Taxonomy" id="979970"/>
    <lineage>
        <taxon>Bacteria</taxon>
        <taxon>Pseudomonadati</taxon>
        <taxon>Bacteroidota</taxon>
        <taxon>Bacteroidia</taxon>
        <taxon>Bacteroidales</taxon>
        <taxon>Rikenellaceae</taxon>
        <taxon>Acetobacteroides</taxon>
    </lineage>
</organism>
<comment type="similarity">
    <text evidence="5">Belongs to the DEAD box helicase family.</text>
</comment>
<dbReference type="GO" id="GO:0005524">
    <property type="term" value="F:ATP binding"/>
    <property type="evidence" value="ECO:0007669"/>
    <property type="project" value="UniProtKB-KW"/>
</dbReference>
<dbReference type="PANTHER" id="PTHR47959:SF13">
    <property type="entry name" value="ATP-DEPENDENT RNA HELICASE RHLE"/>
    <property type="match status" value="1"/>
</dbReference>
<dbReference type="GO" id="GO:0005829">
    <property type="term" value="C:cytosol"/>
    <property type="evidence" value="ECO:0007669"/>
    <property type="project" value="TreeGrafter"/>
</dbReference>
<evidence type="ECO:0000256" key="6">
    <source>
        <dbReference type="PROSITE-ProRule" id="PRU00552"/>
    </source>
</evidence>
<gene>
    <name evidence="11" type="ORF">CLV25_10795</name>
</gene>
<protein>
    <submittedName>
        <fullName evidence="11">ATP-dependent RNA helicase RhlE</fullName>
    </submittedName>
</protein>
<reference evidence="11 12" key="1">
    <citation type="submission" date="2019-03" db="EMBL/GenBank/DDBJ databases">
        <title>Genomic Encyclopedia of Archaeal and Bacterial Type Strains, Phase II (KMG-II): from individual species to whole genera.</title>
        <authorList>
            <person name="Goeker M."/>
        </authorList>
    </citation>
    <scope>NUCLEOTIDE SEQUENCE [LARGE SCALE GENOMIC DNA]</scope>
    <source>
        <strain evidence="11 12">RL-C</strain>
    </source>
</reference>
<feature type="short sequence motif" description="Q motif" evidence="6">
    <location>
        <begin position="1"/>
        <end position="29"/>
    </location>
</feature>
<dbReference type="InterPro" id="IPR014001">
    <property type="entry name" value="Helicase_ATP-bd"/>
</dbReference>
<feature type="domain" description="DEAD-box RNA helicase Q" evidence="10">
    <location>
        <begin position="1"/>
        <end position="29"/>
    </location>
</feature>
<keyword evidence="12" id="KW-1185">Reference proteome</keyword>
<dbReference type="GO" id="GO:0016787">
    <property type="term" value="F:hydrolase activity"/>
    <property type="evidence" value="ECO:0007669"/>
    <property type="project" value="UniProtKB-KW"/>
</dbReference>
<dbReference type="Pfam" id="PF00270">
    <property type="entry name" value="DEAD"/>
    <property type="match status" value="1"/>
</dbReference>
<dbReference type="InterPro" id="IPR011545">
    <property type="entry name" value="DEAD/DEAH_box_helicase_dom"/>
</dbReference>
<evidence type="ECO:0000256" key="2">
    <source>
        <dbReference type="ARBA" id="ARBA00022801"/>
    </source>
</evidence>
<proteinExistence type="inferred from homology"/>
<keyword evidence="4" id="KW-0067">ATP-binding</keyword>
<dbReference type="SUPFAM" id="SSF52540">
    <property type="entry name" value="P-loop containing nucleoside triphosphate hydrolases"/>
    <property type="match status" value="1"/>
</dbReference>
<dbReference type="InterPro" id="IPR014014">
    <property type="entry name" value="RNA_helicase_DEAD_Q_motif"/>
</dbReference>
<evidence type="ECO:0000256" key="5">
    <source>
        <dbReference type="ARBA" id="ARBA00038437"/>
    </source>
</evidence>
<dbReference type="PROSITE" id="PS51195">
    <property type="entry name" value="Q_MOTIF"/>
    <property type="match status" value="1"/>
</dbReference>
<dbReference type="AlphaFoldDB" id="A0A4R2EK29"/>
<feature type="domain" description="Helicase C-terminal" evidence="9">
    <location>
        <begin position="230"/>
        <end position="378"/>
    </location>
</feature>
<keyword evidence="2" id="KW-0378">Hydrolase</keyword>
<dbReference type="InterPro" id="IPR050079">
    <property type="entry name" value="DEAD_box_RNA_helicase"/>
</dbReference>
<comment type="caution">
    <text evidence="11">The sequence shown here is derived from an EMBL/GenBank/DDBJ whole genome shotgun (WGS) entry which is preliminary data.</text>
</comment>
<dbReference type="Pfam" id="PF00271">
    <property type="entry name" value="Helicase_C"/>
    <property type="match status" value="1"/>
</dbReference>
<dbReference type="SMART" id="SM00490">
    <property type="entry name" value="HELICc"/>
    <property type="match status" value="1"/>
</dbReference>
<evidence type="ECO:0000256" key="7">
    <source>
        <dbReference type="SAM" id="MobiDB-lite"/>
    </source>
</evidence>
<dbReference type="GO" id="GO:0003676">
    <property type="term" value="F:nucleic acid binding"/>
    <property type="evidence" value="ECO:0007669"/>
    <property type="project" value="InterPro"/>
</dbReference>
<dbReference type="InterPro" id="IPR027417">
    <property type="entry name" value="P-loop_NTPase"/>
</dbReference>
<evidence type="ECO:0000259" key="9">
    <source>
        <dbReference type="PROSITE" id="PS51194"/>
    </source>
</evidence>
<evidence type="ECO:0000256" key="1">
    <source>
        <dbReference type="ARBA" id="ARBA00022741"/>
    </source>
</evidence>
<evidence type="ECO:0000313" key="11">
    <source>
        <dbReference type="EMBL" id="TCN67636.1"/>
    </source>
</evidence>
<keyword evidence="3 11" id="KW-0347">Helicase</keyword>
<dbReference type="InterPro" id="IPR044742">
    <property type="entry name" value="DEAD/DEAH_RhlB"/>
</dbReference>
<evidence type="ECO:0000256" key="4">
    <source>
        <dbReference type="ARBA" id="ARBA00022840"/>
    </source>
</evidence>
<dbReference type="InterPro" id="IPR001650">
    <property type="entry name" value="Helicase_C-like"/>
</dbReference>
<feature type="compositionally biased region" description="Basic residues" evidence="7">
    <location>
        <begin position="407"/>
        <end position="428"/>
    </location>
</feature>
<dbReference type="PROSITE" id="PS51192">
    <property type="entry name" value="HELICASE_ATP_BIND_1"/>
    <property type="match status" value="1"/>
</dbReference>
<dbReference type="Gene3D" id="3.40.50.300">
    <property type="entry name" value="P-loop containing nucleotide triphosphate hydrolases"/>
    <property type="match status" value="2"/>
</dbReference>
<dbReference type="OrthoDB" id="974172at2"/>
<dbReference type="Proteomes" id="UP000294830">
    <property type="component" value="Unassembled WGS sequence"/>
</dbReference>
<name>A0A4R2EK29_9BACT</name>
<evidence type="ECO:0000259" key="8">
    <source>
        <dbReference type="PROSITE" id="PS51192"/>
    </source>
</evidence>
<feature type="domain" description="Helicase ATP-binding" evidence="8">
    <location>
        <begin position="32"/>
        <end position="207"/>
    </location>
</feature>
<accession>A0A4R2EK29</accession>
<feature type="region of interest" description="Disordered" evidence="7">
    <location>
        <begin position="399"/>
        <end position="428"/>
    </location>
</feature>
<keyword evidence="1" id="KW-0547">Nucleotide-binding</keyword>
<dbReference type="RefSeq" id="WP_131839273.1">
    <property type="nucleotide sequence ID" value="NZ_SLWB01000007.1"/>
</dbReference>
<evidence type="ECO:0000259" key="10">
    <source>
        <dbReference type="PROSITE" id="PS51195"/>
    </source>
</evidence>
<sequence>MKFEDYHISDQIKRNLSELGFKRPTDIQHRSIPPILKGEDVLAIAQTGTGKTAAFAIPVIDILHTSKASTRTDGIRCLVMAPTRELAIQISEVFKKLAQFTRVSTFCVFGGVEQDAQIARLEKGIDILVATPGRMFDLVSQGYIKLNKVDMLILDEADHMLDLGFVRDIQDVVKFLPRKHQTLFFSATINEYIKNIAYSLVRNPIRIQVSPKDPVAKNITHSVIFVEMDDKRFFLERVVNENPESKILVFVRTKVRAERVCSAMERVGIKTITIHGDKEQQQRNDAMAKFRIGEVKILIATDVSARGIDIPDVDYVVNYDLPDKPENYVHRVGRTGRGKQKGLAVSFCSTEERNTLKEIEAFLDKPITVKEVTRKDYVETIDFSSDGNDDWRGLLREANQMDAGKPVKAKGGSKAKAAKPKKKDKNSW</sequence>